<comment type="caution">
    <text evidence="1">The sequence shown here is derived from an EMBL/GenBank/DDBJ whole genome shotgun (WGS) entry which is preliminary data.</text>
</comment>
<dbReference type="AlphaFoldDB" id="A0A0V0TQ39"/>
<reference evidence="1 2" key="1">
    <citation type="submission" date="2015-01" db="EMBL/GenBank/DDBJ databases">
        <title>Evolution of Trichinella species and genotypes.</title>
        <authorList>
            <person name="Korhonen P.K."/>
            <person name="Edoardo P."/>
            <person name="Giuseppe L.R."/>
            <person name="Gasser R.B."/>
        </authorList>
    </citation>
    <scope>NUCLEOTIDE SEQUENCE [LARGE SCALE GENOMIC DNA]</scope>
    <source>
        <strain evidence="1">ISS417</strain>
    </source>
</reference>
<gene>
    <name evidence="1" type="ORF">T05_11083</name>
</gene>
<evidence type="ECO:0000313" key="1">
    <source>
        <dbReference type="EMBL" id="KRX40743.1"/>
    </source>
</evidence>
<accession>A0A0V0TQ39</accession>
<sequence>MNDSQWKKEQNEPTFFLSKRDADLKFSGECMQSELPGKCVDWSDLNRSDDKRCPTVHAAAAVAAARSLFDVNACRLTHFTVVQH</sequence>
<dbReference type="Proteomes" id="UP000055048">
    <property type="component" value="Unassembled WGS sequence"/>
</dbReference>
<protein>
    <submittedName>
        <fullName evidence="1">Uncharacterized protein</fullName>
    </submittedName>
</protein>
<dbReference type="EMBL" id="JYDJ01000190">
    <property type="protein sequence ID" value="KRX40743.1"/>
    <property type="molecule type" value="Genomic_DNA"/>
</dbReference>
<keyword evidence="2" id="KW-1185">Reference proteome</keyword>
<evidence type="ECO:0000313" key="2">
    <source>
        <dbReference type="Proteomes" id="UP000055048"/>
    </source>
</evidence>
<proteinExistence type="predicted"/>
<organism evidence="1 2">
    <name type="scientific">Trichinella murrelli</name>
    <dbReference type="NCBI Taxonomy" id="144512"/>
    <lineage>
        <taxon>Eukaryota</taxon>
        <taxon>Metazoa</taxon>
        <taxon>Ecdysozoa</taxon>
        <taxon>Nematoda</taxon>
        <taxon>Enoplea</taxon>
        <taxon>Dorylaimia</taxon>
        <taxon>Trichinellida</taxon>
        <taxon>Trichinellidae</taxon>
        <taxon>Trichinella</taxon>
    </lineage>
</organism>
<name>A0A0V0TQ39_9BILA</name>